<evidence type="ECO:0000313" key="1">
    <source>
        <dbReference type="EMBL" id="ABJ57360.1"/>
    </source>
</evidence>
<dbReference type="InterPro" id="IPR001451">
    <property type="entry name" value="Hexapep"/>
</dbReference>
<name>Q04DW2_OENOB</name>
<protein>
    <submittedName>
        <fullName evidence="1">Galactoside O-acetyltransferase</fullName>
    </submittedName>
</protein>
<dbReference type="Proteomes" id="UP000000774">
    <property type="component" value="Chromosome"/>
</dbReference>
<dbReference type="HOGENOM" id="CLU_051638_7_0_9"/>
<dbReference type="RefSeq" id="WP_002822122.1">
    <property type="nucleotide sequence ID" value="NC_008528.1"/>
</dbReference>
<proteinExistence type="predicted"/>
<dbReference type="PANTHER" id="PTHR23416:SF78">
    <property type="entry name" value="LIPOPOLYSACCHARIDE BIOSYNTHESIS O-ACETYL TRANSFERASE WBBJ-RELATED"/>
    <property type="match status" value="1"/>
</dbReference>
<gene>
    <name evidence="1" type="ordered locus">OEOE_1501</name>
</gene>
<evidence type="ECO:0000313" key="2">
    <source>
        <dbReference type="Proteomes" id="UP000000774"/>
    </source>
</evidence>
<dbReference type="PANTHER" id="PTHR23416">
    <property type="entry name" value="SIALIC ACID SYNTHASE-RELATED"/>
    <property type="match status" value="1"/>
</dbReference>
<dbReference type="InterPro" id="IPR011004">
    <property type="entry name" value="Trimer_LpxA-like_sf"/>
</dbReference>
<accession>Q04DW2</accession>
<dbReference type="Gene3D" id="2.160.10.10">
    <property type="entry name" value="Hexapeptide repeat proteins"/>
    <property type="match status" value="2"/>
</dbReference>
<dbReference type="Pfam" id="PF00132">
    <property type="entry name" value="Hexapep"/>
    <property type="match status" value="1"/>
</dbReference>
<sequence>MNSKLSFFQKINIYRETGLKVIRGFCNKIFLKESKGFLFVGKRVSIHNREHIRVGRNVKFEALSEIQGLSTHDLVFGNYVTIGYGTQIRPSSYYGVGQIGYGLTIGNHSSIGPMGYLGCAGEIKIGEKVMIGPKVTLVAENHIFKDADIDIKNQGVSQKGIIIENNVWIGTDCTILDGVTIGEGSVIGAGCLITKDVPNNSIVYDKRDKVYRERLPE</sequence>
<dbReference type="CDD" id="cd04647">
    <property type="entry name" value="LbH_MAT_like"/>
    <property type="match status" value="1"/>
</dbReference>
<dbReference type="PATRIC" id="fig|203123.7.peg.1520"/>
<keyword evidence="2" id="KW-1185">Reference proteome</keyword>
<dbReference type="GO" id="GO:0016740">
    <property type="term" value="F:transferase activity"/>
    <property type="evidence" value="ECO:0007669"/>
    <property type="project" value="UniProtKB-KW"/>
</dbReference>
<keyword evidence="1" id="KW-0808">Transferase</keyword>
<organism evidence="1 2">
    <name type="scientific">Oenococcus oeni (strain ATCC BAA-331 / PSU-1)</name>
    <dbReference type="NCBI Taxonomy" id="203123"/>
    <lineage>
        <taxon>Bacteria</taxon>
        <taxon>Bacillati</taxon>
        <taxon>Bacillota</taxon>
        <taxon>Bacilli</taxon>
        <taxon>Lactobacillales</taxon>
        <taxon>Lactobacillaceae</taxon>
        <taxon>Oenococcus</taxon>
    </lineage>
</organism>
<dbReference type="STRING" id="203123.OEOE_1501"/>
<dbReference type="eggNOG" id="COG0110">
    <property type="taxonomic scope" value="Bacteria"/>
</dbReference>
<reference evidence="1 2" key="1">
    <citation type="journal article" date="2006" name="Proc. Natl. Acad. Sci. U.S.A.">
        <title>Comparative genomics of the lactic acid bacteria.</title>
        <authorList>
            <person name="Makarova K."/>
            <person name="Slesarev A."/>
            <person name="Wolf Y."/>
            <person name="Sorokin A."/>
            <person name="Mirkin B."/>
            <person name="Koonin E."/>
            <person name="Pavlov A."/>
            <person name="Pavlova N."/>
            <person name="Karamychev V."/>
            <person name="Polouchine N."/>
            <person name="Shakhova V."/>
            <person name="Grigoriev I."/>
            <person name="Lou Y."/>
            <person name="Rohksar D."/>
            <person name="Lucas S."/>
            <person name="Huang K."/>
            <person name="Goodstein D.M."/>
            <person name="Hawkins T."/>
            <person name="Plengvidhya V."/>
            <person name="Welker D."/>
            <person name="Hughes J."/>
            <person name="Goh Y."/>
            <person name="Benson A."/>
            <person name="Baldwin K."/>
            <person name="Lee J.H."/>
            <person name="Diaz-Muniz I."/>
            <person name="Dosti B."/>
            <person name="Smeianov V."/>
            <person name="Wechter W."/>
            <person name="Barabote R."/>
            <person name="Lorca G."/>
            <person name="Altermann E."/>
            <person name="Barrangou R."/>
            <person name="Ganesan B."/>
            <person name="Xie Y."/>
            <person name="Rawsthorne H."/>
            <person name="Tamir D."/>
            <person name="Parker C."/>
            <person name="Breidt F."/>
            <person name="Broadbent J."/>
            <person name="Hutkins R."/>
            <person name="O'Sullivan D."/>
            <person name="Steele J."/>
            <person name="Unlu G."/>
            <person name="Saier M."/>
            <person name="Klaenhammer T."/>
            <person name="Richardson P."/>
            <person name="Kozyavkin S."/>
            <person name="Weimer B."/>
            <person name="Mills D."/>
        </authorList>
    </citation>
    <scope>NUCLEOTIDE SEQUENCE [LARGE SCALE GENOMIC DNA]</scope>
    <source>
        <strain evidence="2">ATCC BAA-331 / PSU-1</strain>
    </source>
</reference>
<dbReference type="EMBL" id="CP000411">
    <property type="protein sequence ID" value="ABJ57360.1"/>
    <property type="molecule type" value="Genomic_DNA"/>
</dbReference>
<dbReference type="SUPFAM" id="SSF51161">
    <property type="entry name" value="Trimeric LpxA-like enzymes"/>
    <property type="match status" value="2"/>
</dbReference>
<dbReference type="KEGG" id="ooe:OEOE_1501"/>
<dbReference type="InterPro" id="IPR051159">
    <property type="entry name" value="Hexapeptide_acetyltransf"/>
</dbReference>
<dbReference type="AlphaFoldDB" id="Q04DW2"/>